<proteinExistence type="predicted"/>
<dbReference type="Proteomes" id="UP001164424">
    <property type="component" value="Segment"/>
</dbReference>
<keyword evidence="2" id="KW-1185">Reference proteome</keyword>
<name>A0A9X9JSR8_9CAUD</name>
<organism evidence="1 2">
    <name type="scientific">Aeromonas phage A051</name>
    <dbReference type="NCBI Taxonomy" id="2985286"/>
    <lineage>
        <taxon>Viruses</taxon>
        <taxon>Duplodnaviria</taxon>
        <taxon>Heunggongvirae</taxon>
        <taxon>Uroviricota</taxon>
        <taxon>Caudoviricetes</taxon>
        <taxon>Peduoviridae</taxon>
        <taxon>Bielevirus</taxon>
        <taxon>Bielevirus A051</taxon>
    </lineage>
</organism>
<accession>A0A9X9JSR8</accession>
<dbReference type="EMBL" id="OP484843">
    <property type="protein sequence ID" value="UYE91942.1"/>
    <property type="molecule type" value="Genomic_DNA"/>
</dbReference>
<protein>
    <submittedName>
        <fullName evidence="1">Uncharacterized protein</fullName>
    </submittedName>
</protein>
<sequence>MGAIGQRCIIREAYARSQRPSARPGAHGGVCATESALIRSRLRGSSRKIFAKVDYRKTIGPGLATSRICGLARI</sequence>
<evidence type="ECO:0000313" key="1">
    <source>
        <dbReference type="EMBL" id="UYE91942.1"/>
    </source>
</evidence>
<reference evidence="1" key="1">
    <citation type="submission" date="2022-09" db="EMBL/GenBank/DDBJ databases">
        <authorList>
            <person name="Lin M."/>
            <person name="Ye Y."/>
        </authorList>
    </citation>
    <scope>NUCLEOTIDE SEQUENCE</scope>
</reference>
<evidence type="ECO:0000313" key="2">
    <source>
        <dbReference type="Proteomes" id="UP001164424"/>
    </source>
</evidence>
<gene>
    <name evidence="1" type="ORF">A051pD_gene0018</name>
</gene>